<dbReference type="EMBL" id="JH659453">
    <property type="protein sequence ID" value="EXK24759.1"/>
    <property type="molecule type" value="Genomic_DNA"/>
</dbReference>
<dbReference type="HOGENOM" id="CLU_2263904_0_0_1"/>
<keyword evidence="1" id="KW-1133">Transmembrane helix</keyword>
<dbReference type="AlphaFoldDB" id="W9YYX3"/>
<accession>W9YYX3</accession>
<name>W9YYX3_FUSOX</name>
<evidence type="ECO:0000256" key="1">
    <source>
        <dbReference type="SAM" id="Phobius"/>
    </source>
</evidence>
<evidence type="ECO:0000313" key="2">
    <source>
        <dbReference type="EMBL" id="EXK24759.1"/>
    </source>
</evidence>
<keyword evidence="1" id="KW-0472">Membrane</keyword>
<feature type="transmembrane region" description="Helical" evidence="1">
    <location>
        <begin position="61"/>
        <end position="80"/>
    </location>
</feature>
<proteinExistence type="predicted"/>
<reference evidence="2" key="2">
    <citation type="submission" date="2012-05" db="EMBL/GenBank/DDBJ databases">
        <title>Annotation of the Genome Sequence of Fusarium oxysporum f. sp. melonis 26406.</title>
        <authorList>
            <consortium name="The Broad Institute Genomics Platform"/>
            <person name="Ma L.-J."/>
            <person name="Corby-Kistler H."/>
            <person name="Broz K."/>
            <person name="Gale L.R."/>
            <person name="Jonkers W."/>
            <person name="O'Donnell K."/>
            <person name="Ploetz R."/>
            <person name="Steinberg C."/>
            <person name="Schwartz D.C."/>
            <person name="VanEtten H."/>
            <person name="Zhou S."/>
            <person name="Young S.K."/>
            <person name="Zeng Q."/>
            <person name="Gargeya S."/>
            <person name="Fitzgerald M."/>
            <person name="Abouelleil A."/>
            <person name="Alvarado L."/>
            <person name="Chapman S.B."/>
            <person name="Gainer-Dewar J."/>
            <person name="Goldberg J."/>
            <person name="Griggs A."/>
            <person name="Gujja S."/>
            <person name="Hansen M."/>
            <person name="Howarth C."/>
            <person name="Imamovic A."/>
            <person name="Ireland A."/>
            <person name="Larimer J."/>
            <person name="McCowan C."/>
            <person name="Murphy C."/>
            <person name="Pearson M."/>
            <person name="Poon T.W."/>
            <person name="Priest M."/>
            <person name="Roberts A."/>
            <person name="Saif S."/>
            <person name="Shea T."/>
            <person name="Sykes S."/>
            <person name="Wortman J."/>
            <person name="Nusbaum C."/>
            <person name="Birren B."/>
        </authorList>
    </citation>
    <scope>NUCLEOTIDE SEQUENCE</scope>
    <source>
        <strain evidence="2">26406</strain>
    </source>
</reference>
<dbReference type="Proteomes" id="UP000030703">
    <property type="component" value="Unassembled WGS sequence"/>
</dbReference>
<keyword evidence="1" id="KW-0812">Transmembrane</keyword>
<dbReference type="VEuPathDB" id="FungiDB:FOMG_18526"/>
<sequence>MVTQEIYTLIPWDTLLALQVFLPWPQADQEEDLLACAMKFPVALTTTRCTTYSSLLGRVSVIFLTGMLWVPTVLASPMMICAVKCSTPSSDGTKRLETWLGMR</sequence>
<protein>
    <submittedName>
        <fullName evidence="2">Uncharacterized protein</fullName>
    </submittedName>
</protein>
<organism evidence="2">
    <name type="scientific">Fusarium oxysporum f. sp. melonis 26406</name>
    <dbReference type="NCBI Taxonomy" id="1089452"/>
    <lineage>
        <taxon>Eukaryota</taxon>
        <taxon>Fungi</taxon>
        <taxon>Dikarya</taxon>
        <taxon>Ascomycota</taxon>
        <taxon>Pezizomycotina</taxon>
        <taxon>Sordariomycetes</taxon>
        <taxon>Hypocreomycetidae</taxon>
        <taxon>Hypocreales</taxon>
        <taxon>Nectriaceae</taxon>
        <taxon>Fusarium</taxon>
        <taxon>Fusarium oxysporum species complex</taxon>
    </lineage>
</organism>
<gene>
    <name evidence="2" type="ORF">FOMG_18526</name>
</gene>
<reference evidence="2" key="1">
    <citation type="submission" date="2012-04" db="EMBL/GenBank/DDBJ databases">
        <title>The Genome Sequence of Fusarium oxysporum melonis.</title>
        <authorList>
            <consortium name="The Broad Institute Genome Sequencing Platform"/>
            <person name="Ma L.-J."/>
            <person name="Gale L.R."/>
            <person name="Schwartz D.C."/>
            <person name="Zhou S."/>
            <person name="Corby-Kistler H."/>
            <person name="Young S.K."/>
            <person name="Zeng Q."/>
            <person name="Gargeya S."/>
            <person name="Fitzgerald M."/>
            <person name="Haas B."/>
            <person name="Abouelleil A."/>
            <person name="Alvarado L."/>
            <person name="Arachchi H.M."/>
            <person name="Berlin A."/>
            <person name="Brown A."/>
            <person name="Chapman S.B."/>
            <person name="Chen Z."/>
            <person name="Dunbar C."/>
            <person name="Freedman E."/>
            <person name="Gearin G."/>
            <person name="Goldberg J."/>
            <person name="Griggs A."/>
            <person name="Gujja S."/>
            <person name="Heiman D."/>
            <person name="Howarth C."/>
            <person name="Larson L."/>
            <person name="Lui A."/>
            <person name="MacDonald P.J.P."/>
            <person name="Montmayeur A."/>
            <person name="Murphy C."/>
            <person name="Neiman D."/>
            <person name="Pearson M."/>
            <person name="Priest M."/>
            <person name="Roberts A."/>
            <person name="Saif S."/>
            <person name="Shea T."/>
            <person name="Shenoy N."/>
            <person name="Sisk P."/>
            <person name="Stolte C."/>
            <person name="Sykes S."/>
            <person name="Wortman J."/>
            <person name="Nusbaum C."/>
            <person name="Birren B."/>
        </authorList>
    </citation>
    <scope>NUCLEOTIDE SEQUENCE</scope>
    <source>
        <strain evidence="2">26406</strain>
    </source>
</reference>